<sequence>MLMAICFGSCPPVASFSSSTALASRCSGRGLSFPWTNRL</sequence>
<dbReference type="Proteomes" id="UP000265520">
    <property type="component" value="Unassembled WGS sequence"/>
</dbReference>
<dbReference type="EMBL" id="LXQA011005456">
    <property type="protein sequence ID" value="MCI80886.1"/>
    <property type="molecule type" value="Genomic_DNA"/>
</dbReference>
<name>A0A392UXZ0_9FABA</name>
<proteinExistence type="predicted"/>
<reference evidence="1 2" key="1">
    <citation type="journal article" date="2018" name="Front. Plant Sci.">
        <title>Red Clover (Trifolium pratense) and Zigzag Clover (T. medium) - A Picture of Genomic Similarities and Differences.</title>
        <authorList>
            <person name="Dluhosova J."/>
            <person name="Istvanek J."/>
            <person name="Nedelnik J."/>
            <person name="Repkova J."/>
        </authorList>
    </citation>
    <scope>NUCLEOTIDE SEQUENCE [LARGE SCALE GENOMIC DNA]</scope>
    <source>
        <strain evidence="2">cv. 10/8</strain>
        <tissue evidence="1">Leaf</tissue>
    </source>
</reference>
<feature type="non-terminal residue" evidence="1">
    <location>
        <position position="39"/>
    </location>
</feature>
<keyword evidence="2" id="KW-1185">Reference proteome</keyword>
<evidence type="ECO:0000313" key="1">
    <source>
        <dbReference type="EMBL" id="MCI80886.1"/>
    </source>
</evidence>
<accession>A0A392UXZ0</accession>
<evidence type="ECO:0000313" key="2">
    <source>
        <dbReference type="Proteomes" id="UP000265520"/>
    </source>
</evidence>
<comment type="caution">
    <text evidence="1">The sequence shown here is derived from an EMBL/GenBank/DDBJ whole genome shotgun (WGS) entry which is preliminary data.</text>
</comment>
<protein>
    <submittedName>
        <fullName evidence="1">Uncharacterized protein</fullName>
    </submittedName>
</protein>
<dbReference type="AlphaFoldDB" id="A0A392UXZ0"/>
<organism evidence="1 2">
    <name type="scientific">Trifolium medium</name>
    <dbReference type="NCBI Taxonomy" id="97028"/>
    <lineage>
        <taxon>Eukaryota</taxon>
        <taxon>Viridiplantae</taxon>
        <taxon>Streptophyta</taxon>
        <taxon>Embryophyta</taxon>
        <taxon>Tracheophyta</taxon>
        <taxon>Spermatophyta</taxon>
        <taxon>Magnoliopsida</taxon>
        <taxon>eudicotyledons</taxon>
        <taxon>Gunneridae</taxon>
        <taxon>Pentapetalae</taxon>
        <taxon>rosids</taxon>
        <taxon>fabids</taxon>
        <taxon>Fabales</taxon>
        <taxon>Fabaceae</taxon>
        <taxon>Papilionoideae</taxon>
        <taxon>50 kb inversion clade</taxon>
        <taxon>NPAAA clade</taxon>
        <taxon>Hologalegina</taxon>
        <taxon>IRL clade</taxon>
        <taxon>Trifolieae</taxon>
        <taxon>Trifolium</taxon>
    </lineage>
</organism>